<dbReference type="Gene3D" id="2.60.120.260">
    <property type="entry name" value="Galactose-binding domain-like"/>
    <property type="match status" value="1"/>
</dbReference>
<evidence type="ECO:0000259" key="8">
    <source>
        <dbReference type="SMART" id="SM00387"/>
    </source>
</evidence>
<evidence type="ECO:0000256" key="5">
    <source>
        <dbReference type="ARBA" id="ARBA00023012"/>
    </source>
</evidence>
<protein>
    <recommendedName>
        <fullName evidence="2">histidine kinase</fullName>
        <ecNumber evidence="2">2.7.13.3</ecNumber>
    </recommendedName>
</protein>
<proteinExistence type="predicted"/>
<feature type="transmembrane region" description="Helical" evidence="7">
    <location>
        <begin position="272"/>
        <end position="289"/>
    </location>
</feature>
<dbReference type="GO" id="GO:0000160">
    <property type="term" value="P:phosphorelay signal transduction system"/>
    <property type="evidence" value="ECO:0007669"/>
    <property type="project" value="UniProtKB-KW"/>
</dbReference>
<keyword evidence="4 9" id="KW-0418">Kinase</keyword>
<feature type="transmembrane region" description="Helical" evidence="7">
    <location>
        <begin position="356"/>
        <end position="378"/>
    </location>
</feature>
<evidence type="ECO:0000256" key="4">
    <source>
        <dbReference type="ARBA" id="ARBA00022777"/>
    </source>
</evidence>
<accession>A0A371YQS6</accession>
<feature type="domain" description="Histidine kinase/HSP90-like ATPase" evidence="8">
    <location>
        <begin position="549"/>
        <end position="640"/>
    </location>
</feature>
<keyword evidence="7" id="KW-0472">Membrane</keyword>
<dbReference type="OrthoDB" id="9797605at2"/>
<feature type="transmembrane region" description="Helical" evidence="7">
    <location>
        <begin position="301"/>
        <end position="318"/>
    </location>
</feature>
<evidence type="ECO:0000256" key="7">
    <source>
        <dbReference type="SAM" id="Phobius"/>
    </source>
</evidence>
<keyword evidence="5" id="KW-0902">Two-component regulatory system</keyword>
<feature type="coiled-coil region" evidence="6">
    <location>
        <begin position="409"/>
        <end position="436"/>
    </location>
</feature>
<organism evidence="9 10">
    <name type="scientific">Acinetobacter sichuanensis</name>
    <dbReference type="NCBI Taxonomy" id="2136183"/>
    <lineage>
        <taxon>Bacteria</taxon>
        <taxon>Pseudomonadati</taxon>
        <taxon>Pseudomonadota</taxon>
        <taxon>Gammaproteobacteria</taxon>
        <taxon>Moraxellales</taxon>
        <taxon>Moraxellaceae</taxon>
        <taxon>Acinetobacter</taxon>
    </lineage>
</organism>
<gene>
    <name evidence="9" type="ORF">C9E89_009315</name>
</gene>
<evidence type="ECO:0000256" key="3">
    <source>
        <dbReference type="ARBA" id="ARBA00022679"/>
    </source>
</evidence>
<dbReference type="SMART" id="SM00387">
    <property type="entry name" value="HATPase_c"/>
    <property type="match status" value="1"/>
</dbReference>
<feature type="transmembrane region" description="Helical" evidence="7">
    <location>
        <begin position="21"/>
        <end position="38"/>
    </location>
</feature>
<evidence type="ECO:0000256" key="6">
    <source>
        <dbReference type="SAM" id="Coils"/>
    </source>
</evidence>
<keyword evidence="3" id="KW-0808">Transferase</keyword>
<dbReference type="SUPFAM" id="SSF55874">
    <property type="entry name" value="ATPase domain of HSP90 chaperone/DNA topoisomerase II/histidine kinase"/>
    <property type="match status" value="1"/>
</dbReference>
<keyword evidence="7" id="KW-0812">Transmembrane</keyword>
<name>A0A371YQS6_9GAMM</name>
<keyword evidence="7" id="KW-1133">Transmembrane helix</keyword>
<dbReference type="PANTHER" id="PTHR24421:SF10">
    <property type="entry name" value="NITRATE_NITRITE SENSOR PROTEIN NARQ"/>
    <property type="match status" value="1"/>
</dbReference>
<dbReference type="GO" id="GO:0004673">
    <property type="term" value="F:protein histidine kinase activity"/>
    <property type="evidence" value="ECO:0007669"/>
    <property type="project" value="UniProtKB-EC"/>
</dbReference>
<dbReference type="Gene3D" id="3.30.565.10">
    <property type="entry name" value="Histidine kinase-like ATPase, C-terminal domain"/>
    <property type="match status" value="1"/>
</dbReference>
<dbReference type="Proteomes" id="UP000240957">
    <property type="component" value="Unassembled WGS sequence"/>
</dbReference>
<dbReference type="EMBL" id="PYIX02000012">
    <property type="protein sequence ID" value="RFC83821.1"/>
    <property type="molecule type" value="Genomic_DNA"/>
</dbReference>
<feature type="transmembrane region" description="Helical" evidence="7">
    <location>
        <begin position="210"/>
        <end position="231"/>
    </location>
</feature>
<feature type="transmembrane region" description="Helical" evidence="7">
    <location>
        <begin position="324"/>
        <end position="344"/>
    </location>
</feature>
<sequence>MAYMLQQYVLQVQTNRSLKKIWVCHCFIFLFFIFFFISKTNAVPISPTIQDICTAKIEKISVAQGSGQTGESFPQSGWRSVEKLPDYWSKEWKNNQKSAWYSIDWTYLCPTNTHTAQQLVIENINMAAQIFLNDELIYQDQYLTDPVSRNWHLPQQWLLPAASLKSGKNQLIIHVIGVPTQKAGLGRLYIGSPQKMQPIYQHHLTEKRTLTILNIMINLVIALLCILVWLFDRRNKSFIWFSILGCFWTMYLIIAMYPKPIFHLNNLQVDQLHLIVFCFYVTFSCIAIWRFAKQKFIVVERALWAFVAISSMTILFTPEHFQPVIHQVIFVLAVLIFVLKCITYPYIAYRSKVPEGYFLAFVQISFLPIAFNDAYYMMTLEGSVLSPYTAPITSLFIGFVLALRLSNNAKRIENFNKTLEDTVRNAQSELSTLLNQQHALALDNVKLQERIHLAQDLHDGIGGSIVRSIILVDHHEHIEKQQMLSILKLLRNDLRQVIDTSASLDTKTPENPILWVASIRHRFVQIFEEMDIQSTWTVAPTWVITPTPLQCLTLLRVAEEALTNIVKHSHANRVEVKLQQHQQQLILEIHDNGQGFDPLLVQQGFHVGLQSMQVRVQRLRGHFEIQSIPTSTLIRVILYL</sequence>
<evidence type="ECO:0000313" key="10">
    <source>
        <dbReference type="Proteomes" id="UP000240957"/>
    </source>
</evidence>
<feature type="transmembrane region" description="Helical" evidence="7">
    <location>
        <begin position="238"/>
        <end position="257"/>
    </location>
</feature>
<evidence type="ECO:0000256" key="1">
    <source>
        <dbReference type="ARBA" id="ARBA00000085"/>
    </source>
</evidence>
<keyword evidence="6" id="KW-0175">Coiled coil</keyword>
<dbReference type="PANTHER" id="PTHR24421">
    <property type="entry name" value="NITRATE/NITRITE SENSOR PROTEIN NARX-RELATED"/>
    <property type="match status" value="1"/>
</dbReference>
<dbReference type="Pfam" id="PF02518">
    <property type="entry name" value="HATPase_c"/>
    <property type="match status" value="1"/>
</dbReference>
<dbReference type="EC" id="2.7.13.3" evidence="2"/>
<dbReference type="CDD" id="cd16917">
    <property type="entry name" value="HATPase_UhpB-NarQ-NarX-like"/>
    <property type="match status" value="1"/>
</dbReference>
<reference evidence="9 10" key="1">
    <citation type="submission" date="2018-08" db="EMBL/GenBank/DDBJ databases">
        <title>The draft genome of Acinetobacter sichuanensis strain WCHAc060041.</title>
        <authorList>
            <person name="Qin J."/>
            <person name="Feng Y."/>
            <person name="Zong Z."/>
        </authorList>
    </citation>
    <scope>NUCLEOTIDE SEQUENCE [LARGE SCALE GENOMIC DNA]</scope>
    <source>
        <strain evidence="9 10">WCHAc060041</strain>
    </source>
</reference>
<comment type="caution">
    <text evidence="9">The sequence shown here is derived from an EMBL/GenBank/DDBJ whole genome shotgun (WGS) entry which is preliminary data.</text>
</comment>
<comment type="catalytic activity">
    <reaction evidence="1">
        <text>ATP + protein L-histidine = ADP + protein N-phospho-L-histidine.</text>
        <dbReference type="EC" id="2.7.13.3"/>
    </reaction>
</comment>
<feature type="transmembrane region" description="Helical" evidence="7">
    <location>
        <begin position="384"/>
        <end position="403"/>
    </location>
</feature>
<dbReference type="AlphaFoldDB" id="A0A371YQS6"/>
<evidence type="ECO:0000313" key="9">
    <source>
        <dbReference type="EMBL" id="RFC83821.1"/>
    </source>
</evidence>
<dbReference type="InterPro" id="IPR036890">
    <property type="entry name" value="HATPase_C_sf"/>
</dbReference>
<dbReference type="InterPro" id="IPR003594">
    <property type="entry name" value="HATPase_dom"/>
</dbReference>
<evidence type="ECO:0000256" key="2">
    <source>
        <dbReference type="ARBA" id="ARBA00012438"/>
    </source>
</evidence>
<dbReference type="InterPro" id="IPR050482">
    <property type="entry name" value="Sensor_HK_TwoCompSys"/>
</dbReference>